<feature type="compositionally biased region" description="Gly residues" evidence="1">
    <location>
        <begin position="45"/>
        <end position="90"/>
    </location>
</feature>
<dbReference type="HOGENOM" id="CLU_2318501_0_0_11"/>
<organism evidence="3 4">
    <name type="scientific">Segniliparus rugosus (strain ATCC BAA-974 / DSM 45345 / CCUG 50838 / CIP 108380 / JCM 13579 / CDC 945)</name>
    <dbReference type="NCBI Taxonomy" id="679197"/>
    <lineage>
        <taxon>Bacteria</taxon>
        <taxon>Bacillati</taxon>
        <taxon>Actinomycetota</taxon>
        <taxon>Actinomycetes</taxon>
        <taxon>Mycobacteriales</taxon>
        <taxon>Segniliparaceae</taxon>
        <taxon>Segniliparus</taxon>
    </lineage>
</organism>
<feature type="region of interest" description="Disordered" evidence="1">
    <location>
        <begin position="23"/>
        <end position="99"/>
    </location>
</feature>
<feature type="signal peptide" evidence="2">
    <location>
        <begin position="1"/>
        <end position="18"/>
    </location>
</feature>
<evidence type="ECO:0000256" key="2">
    <source>
        <dbReference type="SAM" id="SignalP"/>
    </source>
</evidence>
<dbReference type="Proteomes" id="UP000004816">
    <property type="component" value="Unassembled WGS sequence"/>
</dbReference>
<gene>
    <name evidence="3" type="ORF">HMPREF9336_01586</name>
</gene>
<feature type="chain" id="PRO_5003200222" description="Lipoprotein" evidence="2">
    <location>
        <begin position="19"/>
        <end position="99"/>
    </location>
</feature>
<keyword evidence="4" id="KW-1185">Reference proteome</keyword>
<dbReference type="AlphaFoldDB" id="E5XQ14"/>
<dbReference type="RefSeq" id="WP_021030045.1">
    <property type="nucleotide sequence ID" value="NZ_KI391953.1"/>
</dbReference>
<dbReference type="STRING" id="679197.HMPREF9336_01586"/>
<proteinExistence type="predicted"/>
<name>E5XQ14_SEGRC</name>
<dbReference type="PROSITE" id="PS51257">
    <property type="entry name" value="PROKAR_LIPOPROTEIN"/>
    <property type="match status" value="1"/>
</dbReference>
<evidence type="ECO:0000313" key="3">
    <source>
        <dbReference type="EMBL" id="EFV13570.2"/>
    </source>
</evidence>
<evidence type="ECO:0008006" key="5">
    <source>
        <dbReference type="Google" id="ProtNLM"/>
    </source>
</evidence>
<comment type="caution">
    <text evidence="3">The sequence shown here is derived from an EMBL/GenBank/DDBJ whole genome shotgun (WGS) entry which is preliminary data.</text>
</comment>
<protein>
    <recommendedName>
        <fullName evidence="5">Lipoprotein</fullName>
    </recommendedName>
</protein>
<sequence>MMFRRPVVALLVLMPAMAAVGCGSHTASLDGKNTEPRAALMTEPGGSGHNGSGDGSGHDGSGGTSGGHDGSGGGSGGTSGGHDGSGGGSHGISWPVDGR</sequence>
<evidence type="ECO:0000313" key="4">
    <source>
        <dbReference type="Proteomes" id="UP000004816"/>
    </source>
</evidence>
<reference evidence="3 4" key="1">
    <citation type="journal article" date="2011" name="Stand. Genomic Sci.">
        <title>High quality draft genome sequence of Segniliparus rugosus CDC 945(T)= (ATCC BAA-974(T)).</title>
        <authorList>
            <person name="Earl A.M."/>
            <person name="Desjardins C.A."/>
            <person name="Fitzgerald M.G."/>
            <person name="Arachchi H.M."/>
            <person name="Zeng Q."/>
            <person name="Mehta T."/>
            <person name="Griggs A."/>
            <person name="Birren B.W."/>
            <person name="Toney N.C."/>
            <person name="Carr J."/>
            <person name="Posey J."/>
            <person name="Butler W.R."/>
        </authorList>
    </citation>
    <scope>NUCLEOTIDE SEQUENCE [LARGE SCALE GENOMIC DNA]</scope>
    <source>
        <strain evidence="4">ATCC BAA-974 / DSM 45345 / CCUG 50838 / CIP 108380 / JCM 13579 / CDC 945</strain>
    </source>
</reference>
<evidence type="ECO:0000256" key="1">
    <source>
        <dbReference type="SAM" id="MobiDB-lite"/>
    </source>
</evidence>
<keyword evidence="2" id="KW-0732">Signal</keyword>
<accession>E5XQ14</accession>
<dbReference type="EMBL" id="ACZI02000001">
    <property type="protein sequence ID" value="EFV13570.2"/>
    <property type="molecule type" value="Genomic_DNA"/>
</dbReference>